<dbReference type="PANTHER" id="PTHR30349:SF64">
    <property type="entry name" value="PROPHAGE INTEGRASE INTD-RELATED"/>
    <property type="match status" value="1"/>
</dbReference>
<name>A0A4Y9F3W5_9MICC</name>
<accession>A0A4Y9F3W5</accession>
<dbReference type="Pfam" id="PF00589">
    <property type="entry name" value="Phage_integrase"/>
    <property type="match status" value="1"/>
</dbReference>
<evidence type="ECO:0000256" key="1">
    <source>
        <dbReference type="ARBA" id="ARBA00008857"/>
    </source>
</evidence>
<dbReference type="PROSITE" id="PS51898">
    <property type="entry name" value="TYR_RECOMBINASE"/>
    <property type="match status" value="1"/>
</dbReference>
<dbReference type="InterPro" id="IPR011010">
    <property type="entry name" value="DNA_brk_join_enz"/>
</dbReference>
<dbReference type="Gene3D" id="1.10.150.130">
    <property type="match status" value="1"/>
</dbReference>
<dbReference type="Proteomes" id="UP000297951">
    <property type="component" value="Unassembled WGS sequence"/>
</dbReference>
<dbReference type="OrthoDB" id="1822491at2"/>
<dbReference type="PANTHER" id="PTHR30349">
    <property type="entry name" value="PHAGE INTEGRASE-RELATED"/>
    <property type="match status" value="1"/>
</dbReference>
<dbReference type="RefSeq" id="WP_135012985.1">
    <property type="nucleotide sequence ID" value="NZ_JADGLK010000025.1"/>
</dbReference>
<dbReference type="PROSITE" id="PS51900">
    <property type="entry name" value="CB"/>
    <property type="match status" value="1"/>
</dbReference>
<dbReference type="GO" id="GO:0006310">
    <property type="term" value="P:DNA recombination"/>
    <property type="evidence" value="ECO:0007669"/>
    <property type="project" value="UniProtKB-KW"/>
</dbReference>
<dbReference type="GO" id="GO:0003677">
    <property type="term" value="F:DNA binding"/>
    <property type="evidence" value="ECO:0007669"/>
    <property type="project" value="UniProtKB-UniRule"/>
</dbReference>
<comment type="similarity">
    <text evidence="1">Belongs to the 'phage' integrase family.</text>
</comment>
<dbReference type="InterPro" id="IPR013762">
    <property type="entry name" value="Integrase-like_cat_sf"/>
</dbReference>
<protein>
    <recommendedName>
        <fullName evidence="9">Integrase</fullName>
    </recommendedName>
</protein>
<sequence length="269" mass="30572">MPAVSLWIQYQKAANLAERTIKARAELMRTLEQWTEKPALEVTQLDLVRFMARDVSPATRSTYATIFRVFYKFATDQGFIEKSPMDGAPVPKRPKYAPRPVENVQLHRVLATASRRTTRAMILLAALAGLRVHEIAKIRGDDFDLDRATVTVVGKGNKRSVIPLHPVLIELAREMPDIGYWFTHWERPDEPINAKSCGQAINRAMQRAGVDATAHQLRHWYGTALLENGADLRTVQELMRHESLATTQIYTRVTSERRRDAIHALQLPV</sequence>
<evidence type="ECO:0000259" key="6">
    <source>
        <dbReference type="PROSITE" id="PS51900"/>
    </source>
</evidence>
<evidence type="ECO:0000256" key="3">
    <source>
        <dbReference type="ARBA" id="ARBA00023172"/>
    </source>
</evidence>
<comment type="caution">
    <text evidence="7">The sequence shown here is derived from an EMBL/GenBank/DDBJ whole genome shotgun (WGS) entry which is preliminary data.</text>
</comment>
<evidence type="ECO:0000259" key="5">
    <source>
        <dbReference type="PROSITE" id="PS51898"/>
    </source>
</evidence>
<evidence type="ECO:0000313" key="8">
    <source>
        <dbReference type="Proteomes" id="UP000297951"/>
    </source>
</evidence>
<proteinExistence type="inferred from homology"/>
<dbReference type="AlphaFoldDB" id="A0A4Y9F3W5"/>
<evidence type="ECO:0000256" key="4">
    <source>
        <dbReference type="PROSITE-ProRule" id="PRU01248"/>
    </source>
</evidence>
<dbReference type="InterPro" id="IPR044068">
    <property type="entry name" value="CB"/>
</dbReference>
<dbReference type="InterPro" id="IPR010998">
    <property type="entry name" value="Integrase_recombinase_N"/>
</dbReference>
<dbReference type="Gene3D" id="1.10.443.10">
    <property type="entry name" value="Intergrase catalytic core"/>
    <property type="match status" value="1"/>
</dbReference>
<dbReference type="InterPro" id="IPR050090">
    <property type="entry name" value="Tyrosine_recombinase_XerCD"/>
</dbReference>
<evidence type="ECO:0008006" key="9">
    <source>
        <dbReference type="Google" id="ProtNLM"/>
    </source>
</evidence>
<dbReference type="InterPro" id="IPR002104">
    <property type="entry name" value="Integrase_catalytic"/>
</dbReference>
<gene>
    <name evidence="7" type="ORF">E4U03_07760</name>
</gene>
<dbReference type="GO" id="GO:0015074">
    <property type="term" value="P:DNA integration"/>
    <property type="evidence" value="ECO:0007669"/>
    <property type="project" value="InterPro"/>
</dbReference>
<feature type="domain" description="Tyr recombinase" evidence="5">
    <location>
        <begin position="92"/>
        <end position="263"/>
    </location>
</feature>
<keyword evidence="2 4" id="KW-0238">DNA-binding</keyword>
<feature type="domain" description="Core-binding (CB)" evidence="6">
    <location>
        <begin position="1"/>
        <end position="75"/>
    </location>
</feature>
<organism evidence="7 8">
    <name type="scientific">Rothia nasimurium</name>
    <dbReference type="NCBI Taxonomy" id="85336"/>
    <lineage>
        <taxon>Bacteria</taxon>
        <taxon>Bacillati</taxon>
        <taxon>Actinomycetota</taxon>
        <taxon>Actinomycetes</taxon>
        <taxon>Micrococcales</taxon>
        <taxon>Micrococcaceae</taxon>
        <taxon>Rothia</taxon>
    </lineage>
</organism>
<keyword evidence="3" id="KW-0233">DNA recombination</keyword>
<dbReference type="EMBL" id="SPQC01000025">
    <property type="protein sequence ID" value="TFU21897.1"/>
    <property type="molecule type" value="Genomic_DNA"/>
</dbReference>
<dbReference type="SUPFAM" id="SSF56349">
    <property type="entry name" value="DNA breaking-rejoining enzymes"/>
    <property type="match status" value="1"/>
</dbReference>
<reference evidence="7 8" key="1">
    <citation type="submission" date="2019-03" db="EMBL/GenBank/DDBJ databases">
        <title>Diversity of the mouse oral microbiome.</title>
        <authorList>
            <person name="Joseph S."/>
            <person name="Aduse-Opoku J."/>
            <person name="Curtis M."/>
            <person name="Wade W."/>
            <person name="Hashim A."/>
        </authorList>
    </citation>
    <scope>NUCLEOTIDE SEQUENCE [LARGE SCALE GENOMIC DNA]</scope>
    <source>
        <strain evidence="8">irhom_31</strain>
    </source>
</reference>
<evidence type="ECO:0000313" key="7">
    <source>
        <dbReference type="EMBL" id="TFU21897.1"/>
    </source>
</evidence>
<evidence type="ECO:0000256" key="2">
    <source>
        <dbReference type="ARBA" id="ARBA00023125"/>
    </source>
</evidence>